<evidence type="ECO:0000256" key="1">
    <source>
        <dbReference type="SAM" id="MobiDB-lite"/>
    </source>
</evidence>
<feature type="compositionally biased region" description="Basic and acidic residues" evidence="1">
    <location>
        <begin position="348"/>
        <end position="358"/>
    </location>
</feature>
<reference evidence="2 3" key="1">
    <citation type="submission" date="2014-04" db="EMBL/GenBank/DDBJ databases">
        <authorList>
            <consortium name="International Citrus Genome Consortium"/>
            <person name="Gmitter F."/>
            <person name="Chen C."/>
            <person name="Farmerie W."/>
            <person name="Harkins T."/>
            <person name="Desany B."/>
            <person name="Mohiuddin M."/>
            <person name="Kodira C."/>
            <person name="Borodovsky M."/>
            <person name="Lomsadze A."/>
            <person name="Burns P."/>
            <person name="Jenkins J."/>
            <person name="Prochnik S."/>
            <person name="Shu S."/>
            <person name="Chapman J."/>
            <person name="Pitluck S."/>
            <person name="Schmutz J."/>
            <person name="Rokhsar D."/>
        </authorList>
    </citation>
    <scope>NUCLEOTIDE SEQUENCE</scope>
</reference>
<dbReference type="Proteomes" id="UP000027120">
    <property type="component" value="Unassembled WGS sequence"/>
</dbReference>
<gene>
    <name evidence="2" type="ORF">CISIN_1g044476mg</name>
</gene>
<dbReference type="EMBL" id="KK784878">
    <property type="protein sequence ID" value="KDO78782.1"/>
    <property type="molecule type" value="Genomic_DNA"/>
</dbReference>
<name>A0A067GTN4_CITSI</name>
<evidence type="ECO:0000313" key="2">
    <source>
        <dbReference type="EMBL" id="KDO78782.1"/>
    </source>
</evidence>
<keyword evidence="3" id="KW-1185">Reference proteome</keyword>
<sequence length="376" mass="42262">MAATTTTETMISRAKPPRTTKLVCFSYAAYAKNLIDHLKSLNIPILPGLNDAEFSDIESTFNFTFPPDLRSILREGLPAGPAFPNWRSSSHQQLRILVKLPVLSLSKNVSLNNFWSVSWGQRPQNNNDALSLIKKLLDKAPLLVPIYRNCYVPSTPNMAGNPVFYIDTEEVRVLSFDLAGFFKQVDEFVKAGGGGGVLDMPAWAAKEPRTIEFWTDVAERGRRVLARCGSRGRWWRAGCENTHVGLECCMDEVFWRLRDGGWREEEVREMMMVVDCHDDPTSEVQLVGDRTGRGSVERHVRLLSLVLLRAGWSKEDVVYSLNLQDHGSFNGLDSKEGKSNKSQHPRKCSKEGDDDHQKSSVKQLGHVHALPLAVLR</sequence>
<dbReference type="eggNOG" id="ENOG502QU7Y">
    <property type="taxonomic scope" value="Eukaryota"/>
</dbReference>
<protein>
    <submittedName>
        <fullName evidence="2">Uncharacterized protein</fullName>
    </submittedName>
</protein>
<dbReference type="PaxDb" id="2711-XP_006466397.1"/>
<evidence type="ECO:0000313" key="3">
    <source>
        <dbReference type="Proteomes" id="UP000027120"/>
    </source>
</evidence>
<organism evidence="2 3">
    <name type="scientific">Citrus sinensis</name>
    <name type="common">Sweet orange</name>
    <name type="synonym">Citrus aurantium var. sinensis</name>
    <dbReference type="NCBI Taxonomy" id="2711"/>
    <lineage>
        <taxon>Eukaryota</taxon>
        <taxon>Viridiplantae</taxon>
        <taxon>Streptophyta</taxon>
        <taxon>Embryophyta</taxon>
        <taxon>Tracheophyta</taxon>
        <taxon>Spermatophyta</taxon>
        <taxon>Magnoliopsida</taxon>
        <taxon>eudicotyledons</taxon>
        <taxon>Gunneridae</taxon>
        <taxon>Pentapetalae</taxon>
        <taxon>rosids</taxon>
        <taxon>malvids</taxon>
        <taxon>Sapindales</taxon>
        <taxon>Rutaceae</taxon>
        <taxon>Aurantioideae</taxon>
        <taxon>Citrus</taxon>
    </lineage>
</organism>
<dbReference type="PANTHER" id="PTHR32011:SF6">
    <property type="entry name" value="KNR4_SMI1-LIKE DOMAIN-CONTAINING PROTEIN"/>
    <property type="match status" value="1"/>
</dbReference>
<dbReference type="PANTHER" id="PTHR32011">
    <property type="entry name" value="OS08G0472400 PROTEIN"/>
    <property type="match status" value="1"/>
</dbReference>
<feature type="region of interest" description="Disordered" evidence="1">
    <location>
        <begin position="330"/>
        <end position="364"/>
    </location>
</feature>
<dbReference type="AlphaFoldDB" id="A0A067GTN4"/>
<proteinExistence type="predicted"/>
<accession>A0A067GTN4</accession>